<name>A0A9W6EU88_9FLAO</name>
<proteinExistence type="predicted"/>
<sequence>MNDVFAGVDLNRVPHHLLTDYAMEFVDIRSYNGVNTANNFVHKDIYTSAYNTLLMARTKTNVPDLVNPNLFESNWKAARIPYTIALSGIYYQYSSIQKMHTLMPLR</sequence>
<comment type="caution">
    <text evidence="1">The sequence shown here is derived from an EMBL/GenBank/DDBJ whole genome shotgun (WGS) entry which is preliminary data.</text>
</comment>
<organism evidence="1 2">
    <name type="scientific">Neptunitalea chrysea</name>
    <dbReference type="NCBI Taxonomy" id="1647581"/>
    <lineage>
        <taxon>Bacteria</taxon>
        <taxon>Pseudomonadati</taxon>
        <taxon>Bacteroidota</taxon>
        <taxon>Flavobacteriia</taxon>
        <taxon>Flavobacteriales</taxon>
        <taxon>Flavobacteriaceae</taxon>
        <taxon>Neptunitalea</taxon>
    </lineage>
</organism>
<evidence type="ECO:0000313" key="1">
    <source>
        <dbReference type="EMBL" id="GLB53180.1"/>
    </source>
</evidence>
<dbReference type="Proteomes" id="UP001143545">
    <property type="component" value="Unassembled WGS sequence"/>
</dbReference>
<reference evidence="1" key="1">
    <citation type="submission" date="2022-07" db="EMBL/GenBank/DDBJ databases">
        <title>Taxonomy of Novel Oxalotrophic and Methylotrophic Bacteria.</title>
        <authorList>
            <person name="Sahin N."/>
            <person name="Tani A."/>
        </authorList>
    </citation>
    <scope>NUCLEOTIDE SEQUENCE</scope>
    <source>
        <strain evidence="1">AM327</strain>
    </source>
</reference>
<protein>
    <submittedName>
        <fullName evidence="1">Uncharacterized protein</fullName>
    </submittedName>
</protein>
<accession>A0A9W6EU88</accession>
<dbReference type="EMBL" id="BRVP01000015">
    <property type="protein sequence ID" value="GLB53180.1"/>
    <property type="molecule type" value="Genomic_DNA"/>
</dbReference>
<keyword evidence="2" id="KW-1185">Reference proteome</keyword>
<evidence type="ECO:0000313" key="2">
    <source>
        <dbReference type="Proteomes" id="UP001143545"/>
    </source>
</evidence>
<gene>
    <name evidence="1" type="ORF">NBRC110019_22200</name>
</gene>
<dbReference type="AlphaFoldDB" id="A0A9W6EU88"/>